<dbReference type="InterPro" id="IPR045357">
    <property type="entry name" value="Aminopeptidase_N-like_N"/>
</dbReference>
<comment type="caution">
    <text evidence="13">The sequence shown here is derived from an EMBL/GenBank/DDBJ whole genome shotgun (WGS) entry which is preliminary data.</text>
</comment>
<sequence>MESDLEGSDSSSNDVEDHVSISLLPHQKRNRKKRFRNVTLKLWKMFGGRAAICGIATGLLFLSVLLLAVFARPSSSHETVNTKRNKNFGHDFELVRDASVTEHVQKKEARSLRLPRHLSPIEYLVHLHPNLTTFKFSGKVDVLLNCTESSHNITLHVGRKIEVTSVKVALLENSLALKREIKVASFSPHLPGEMMLISLDEELQPGKLYFLKIEFHSELSRGLSGFYLSKYFSPSGELRYLATTHFEPTDARNAFPCFDEPDMKANFTIVIKREKRHVALANMPLSHTEGCKNDNELCTDHFKQSVKMSTYLVAFVVCDFKSITNYTRRGVKVSVWAPPEQIDQGEFALKVAVEVLQYYEEIFQVDYPLPKQDLIAIPDFAAGAMENWGLITYRLTSLLYDKHKSSDSNKQWVAVVVAHELAHQWFGNLVTMKWWNDLWLNEGFASFMENVGVNHVAPEWKMMDQFLLDKFQVSMSLDQLTNSHPIMAQVRDPAQINSLFDSISYDKGASIIRMLQDVLGKDDSGKDVFFKGLQHYLKKYSFSNAETNDLWRCLEQAKQGGKDQGLDVSSMMNTWTSQMGFPVINVSRRDSNPLVLDVQQQRFLIHPFNKPEADSFPWEVPLTYVTQDSPNLRHKVMFKTKDAVVDLPEATRNQSWIKMNAGQTGFYRVNYDENNWRKLADQLNTDHKKFTAADRAGLLEDALNLARSGMLDYDLALDLTPYLVNEKDYVPWMSALNNLAYIATQFSTLDSENNENTHYYLAYKRYIYRLLQNVATDLGWEERNSDTHLERYLRATVLHLVSEYEDAVPMKERKGYYTHALSLFENWLDNNDPITPNLRSTVYSLGVKDADEATWNKVFDRYLKETVPSEKRKLMYAVTNIRNKKILQKLLEYSLQDDKVRSQDSVAVIDSIAMNPEGRLIAWRFVQAKYKLLFNRYGKGSFDFSRLIKANTAHFNTRKMKEQVSGFFSRPDVDQGSGKLAVQQSLESIAANIKWLERYGGRVYEWLTHPSIKAPQGTATRHRMQKPKYLSYDEMIVEKYGRP</sequence>
<keyword evidence="7" id="KW-0482">Metalloprotease</keyword>
<evidence type="ECO:0000259" key="10">
    <source>
        <dbReference type="Pfam" id="PF01433"/>
    </source>
</evidence>
<evidence type="ECO:0008006" key="15">
    <source>
        <dbReference type="Google" id="ProtNLM"/>
    </source>
</evidence>
<evidence type="ECO:0000313" key="14">
    <source>
        <dbReference type="Proteomes" id="UP001159405"/>
    </source>
</evidence>
<evidence type="ECO:0000259" key="12">
    <source>
        <dbReference type="Pfam" id="PF17900"/>
    </source>
</evidence>
<feature type="region of interest" description="Disordered" evidence="8">
    <location>
        <begin position="1"/>
        <end position="20"/>
    </location>
</feature>
<keyword evidence="3" id="KW-0645">Protease</keyword>
<dbReference type="PRINTS" id="PR00756">
    <property type="entry name" value="ALADIPTASE"/>
</dbReference>
<evidence type="ECO:0000256" key="6">
    <source>
        <dbReference type="ARBA" id="ARBA00022833"/>
    </source>
</evidence>
<dbReference type="SUPFAM" id="SSF55486">
    <property type="entry name" value="Metalloproteases ('zincins'), catalytic domain"/>
    <property type="match status" value="1"/>
</dbReference>
<evidence type="ECO:0000256" key="5">
    <source>
        <dbReference type="ARBA" id="ARBA00022801"/>
    </source>
</evidence>
<evidence type="ECO:0000256" key="8">
    <source>
        <dbReference type="SAM" id="MobiDB-lite"/>
    </source>
</evidence>
<evidence type="ECO:0000256" key="7">
    <source>
        <dbReference type="ARBA" id="ARBA00023049"/>
    </source>
</evidence>
<dbReference type="InterPro" id="IPR027268">
    <property type="entry name" value="Peptidase_M4/M1_CTD_sf"/>
</dbReference>
<keyword evidence="4" id="KW-0479">Metal-binding</keyword>
<proteinExistence type="inferred from homology"/>
<dbReference type="PANTHER" id="PTHR11533:SF299">
    <property type="entry name" value="AMINOPEPTIDASE"/>
    <property type="match status" value="1"/>
</dbReference>
<feature type="domain" description="ERAP1-like C-terminal" evidence="11">
    <location>
        <begin position="656"/>
        <end position="990"/>
    </location>
</feature>
<feature type="domain" description="Aminopeptidase N-like N-terminal" evidence="12">
    <location>
        <begin position="120"/>
        <end position="312"/>
    </location>
</feature>
<dbReference type="Proteomes" id="UP001159405">
    <property type="component" value="Unassembled WGS sequence"/>
</dbReference>
<dbReference type="Gene3D" id="1.25.50.20">
    <property type="match status" value="1"/>
</dbReference>
<accession>A0ABN8Q1J9</accession>
<dbReference type="Pfam" id="PF01433">
    <property type="entry name" value="Peptidase_M1"/>
    <property type="match status" value="1"/>
</dbReference>
<organism evidence="13 14">
    <name type="scientific">Porites lobata</name>
    <dbReference type="NCBI Taxonomy" id="104759"/>
    <lineage>
        <taxon>Eukaryota</taxon>
        <taxon>Metazoa</taxon>
        <taxon>Cnidaria</taxon>
        <taxon>Anthozoa</taxon>
        <taxon>Hexacorallia</taxon>
        <taxon>Scleractinia</taxon>
        <taxon>Fungiina</taxon>
        <taxon>Poritidae</taxon>
        <taxon>Porites</taxon>
    </lineage>
</organism>
<comment type="similarity">
    <text evidence="2">Belongs to the peptidase M1 family.</text>
</comment>
<keyword evidence="5" id="KW-0378">Hydrolase</keyword>
<reference evidence="13 14" key="1">
    <citation type="submission" date="2022-05" db="EMBL/GenBank/DDBJ databases">
        <authorList>
            <consortium name="Genoscope - CEA"/>
            <person name="William W."/>
        </authorList>
    </citation>
    <scope>NUCLEOTIDE SEQUENCE [LARGE SCALE GENOMIC DNA]</scope>
</reference>
<evidence type="ECO:0000256" key="4">
    <source>
        <dbReference type="ARBA" id="ARBA00022723"/>
    </source>
</evidence>
<feature type="domain" description="Peptidase M1 membrane alanine aminopeptidase" evidence="10">
    <location>
        <begin position="347"/>
        <end position="575"/>
    </location>
</feature>
<dbReference type="SUPFAM" id="SSF63737">
    <property type="entry name" value="Leukotriene A4 hydrolase N-terminal domain"/>
    <property type="match status" value="1"/>
</dbReference>
<dbReference type="InterPro" id="IPR050344">
    <property type="entry name" value="Peptidase_M1_aminopeptidases"/>
</dbReference>
<evidence type="ECO:0000259" key="11">
    <source>
        <dbReference type="Pfam" id="PF11838"/>
    </source>
</evidence>
<dbReference type="Gene3D" id="1.10.390.10">
    <property type="entry name" value="Neutral Protease Domain 2"/>
    <property type="match status" value="1"/>
</dbReference>
<dbReference type="PANTHER" id="PTHR11533">
    <property type="entry name" value="PROTEASE M1 ZINC METALLOPROTEASE"/>
    <property type="match status" value="1"/>
</dbReference>
<keyword evidence="14" id="KW-1185">Reference proteome</keyword>
<keyword evidence="6" id="KW-0862">Zinc</keyword>
<dbReference type="Gene3D" id="2.60.40.1730">
    <property type="entry name" value="tricorn interacting facor f3 domain"/>
    <property type="match status" value="1"/>
</dbReference>
<dbReference type="InterPro" id="IPR034016">
    <property type="entry name" value="M1_APN-typ"/>
</dbReference>
<dbReference type="InterPro" id="IPR042097">
    <property type="entry name" value="Aminopeptidase_N-like_N_sf"/>
</dbReference>
<dbReference type="EMBL" id="CALNXK010000099">
    <property type="protein sequence ID" value="CAH3154727.1"/>
    <property type="molecule type" value="Genomic_DNA"/>
</dbReference>
<keyword evidence="9" id="KW-0472">Membrane</keyword>
<feature type="transmembrane region" description="Helical" evidence="9">
    <location>
        <begin position="50"/>
        <end position="71"/>
    </location>
</feature>
<evidence type="ECO:0000256" key="9">
    <source>
        <dbReference type="SAM" id="Phobius"/>
    </source>
</evidence>
<name>A0ABN8Q1J9_9CNID</name>
<evidence type="ECO:0000313" key="13">
    <source>
        <dbReference type="EMBL" id="CAH3154727.1"/>
    </source>
</evidence>
<comment type="cofactor">
    <cofactor evidence="1">
        <name>Zn(2+)</name>
        <dbReference type="ChEBI" id="CHEBI:29105"/>
    </cofactor>
</comment>
<keyword evidence="9" id="KW-1133">Transmembrane helix</keyword>
<evidence type="ECO:0000256" key="3">
    <source>
        <dbReference type="ARBA" id="ARBA00022670"/>
    </source>
</evidence>
<evidence type="ECO:0000256" key="2">
    <source>
        <dbReference type="ARBA" id="ARBA00010136"/>
    </source>
</evidence>
<dbReference type="Pfam" id="PF11838">
    <property type="entry name" value="ERAP1_C"/>
    <property type="match status" value="1"/>
</dbReference>
<dbReference type="Pfam" id="PF17900">
    <property type="entry name" value="Peptidase_M1_N"/>
    <property type="match status" value="1"/>
</dbReference>
<dbReference type="InterPro" id="IPR001930">
    <property type="entry name" value="Peptidase_M1"/>
</dbReference>
<dbReference type="InterPro" id="IPR014782">
    <property type="entry name" value="Peptidase_M1_dom"/>
</dbReference>
<keyword evidence="9" id="KW-0812">Transmembrane</keyword>
<dbReference type="Gene3D" id="2.60.40.1910">
    <property type="match status" value="1"/>
</dbReference>
<evidence type="ECO:0000256" key="1">
    <source>
        <dbReference type="ARBA" id="ARBA00001947"/>
    </source>
</evidence>
<protein>
    <recommendedName>
        <fullName evidence="15">Aminopeptidase</fullName>
    </recommendedName>
</protein>
<gene>
    <name evidence="13" type="ORF">PLOB_00050145</name>
</gene>
<dbReference type="CDD" id="cd09601">
    <property type="entry name" value="M1_APN-Q_like"/>
    <property type="match status" value="1"/>
</dbReference>
<dbReference type="InterPro" id="IPR024571">
    <property type="entry name" value="ERAP1-like_C_dom"/>
</dbReference>